<dbReference type="PANTHER" id="PTHR37841:SF1">
    <property type="entry name" value="DUF3298 DOMAIN-CONTAINING PROTEIN"/>
    <property type="match status" value="1"/>
</dbReference>
<reference evidence="1 2" key="1">
    <citation type="submission" date="2020-08" db="EMBL/GenBank/DDBJ databases">
        <title>Genomic Encyclopedia of Type Strains, Phase IV (KMG-IV): sequencing the most valuable type-strain genomes for metagenomic binning, comparative biology and taxonomic classification.</title>
        <authorList>
            <person name="Goeker M."/>
        </authorList>
    </citation>
    <scope>NUCLEOTIDE SEQUENCE [LARGE SCALE GENOMIC DNA]</scope>
    <source>
        <strain evidence="1 2">DSM 105721</strain>
    </source>
</reference>
<sequence>MRNIIFLFALIYVCVSCEKKRVEINGFPVKILHGGSSFGIITPDGNVLIDSLFSGKPSIVVNQVCVLPCGNGMFRLCDISKVPMATSSRRFIQVGNFIEDVTIAQGEKEGPFILINKSSENIAVIDSYRGVPVRVMHNFRDGLALAYTENQKYGYVNTRGEWVIAPEYDFACDFSEGMALVGMADREGRIAYEVIDREGQNVFPVMLTNCRLQGVFSCGLLVYKDLRQHYCACLDKKGKTVLYLPAEIQEMTEFRHDVAFCLTRNGIGVVDKAGKMIVPADYDDGEFINSERLALKSKGKWALFDFKGNRVTPFIYDKIYPWSHANRVFVHQDSMDLLIDETGKTVSTAYPFELDWQSLETTSPIVQVFYRYPLPETVEVPESENTILSVKKPSLPRKERIQAIDTTSPFYQEAQKVLKNGFSETDSENRRVILNYMEHFRMSYETKDIDFLEQLFSEKALIIVGTVVKQLPQEGHYLPADQIRYNIKTKQQYLDRLRRIFKANKKIEVRYSDFLIRRHPTRPGIYGVSVRQAYSSDLYSDEGYLFLLWDFSDETAPKIHVRTWQPRRIDDQTLLPERDIIHLGSFNFE</sequence>
<comment type="caution">
    <text evidence="1">The sequence shown here is derived from an EMBL/GenBank/DDBJ whole genome shotgun (WGS) entry which is preliminary data.</text>
</comment>
<dbReference type="EMBL" id="JACIES010000004">
    <property type="protein sequence ID" value="MBB4025989.1"/>
    <property type="molecule type" value="Genomic_DNA"/>
</dbReference>
<dbReference type="InterPro" id="IPR032774">
    <property type="entry name" value="WG_beta_rep"/>
</dbReference>
<dbReference type="Proteomes" id="UP000546007">
    <property type="component" value="Unassembled WGS sequence"/>
</dbReference>
<keyword evidence="2" id="KW-1185">Reference proteome</keyword>
<dbReference type="Pfam" id="PF14903">
    <property type="entry name" value="WG_beta_rep"/>
    <property type="match status" value="2"/>
</dbReference>
<dbReference type="AlphaFoldDB" id="A0A7W6HW20"/>
<accession>A0A7W6HW20</accession>
<organism evidence="1 2">
    <name type="scientific">Butyricimonas faecihominis</name>
    <dbReference type="NCBI Taxonomy" id="1472416"/>
    <lineage>
        <taxon>Bacteria</taxon>
        <taxon>Pseudomonadati</taxon>
        <taxon>Bacteroidota</taxon>
        <taxon>Bacteroidia</taxon>
        <taxon>Bacteroidales</taxon>
        <taxon>Odoribacteraceae</taxon>
        <taxon>Butyricimonas</taxon>
    </lineage>
</organism>
<dbReference type="PANTHER" id="PTHR37841">
    <property type="entry name" value="GLR2918 PROTEIN"/>
    <property type="match status" value="1"/>
</dbReference>
<name>A0A7W6HW20_9BACT</name>
<evidence type="ECO:0000313" key="1">
    <source>
        <dbReference type="EMBL" id="MBB4025989.1"/>
    </source>
</evidence>
<evidence type="ECO:0008006" key="3">
    <source>
        <dbReference type="Google" id="ProtNLM"/>
    </source>
</evidence>
<dbReference type="OrthoDB" id="1030920at2"/>
<gene>
    <name evidence="1" type="ORF">GGR14_001779</name>
</gene>
<dbReference type="RefSeq" id="WP_124315571.1">
    <property type="nucleotide sequence ID" value="NZ_AP028155.1"/>
</dbReference>
<protein>
    <recommendedName>
        <fullName evidence="3">WG repeat-containing protein</fullName>
    </recommendedName>
</protein>
<evidence type="ECO:0000313" key="2">
    <source>
        <dbReference type="Proteomes" id="UP000546007"/>
    </source>
</evidence>
<proteinExistence type="predicted"/>
<dbReference type="GeneID" id="93102602"/>